<evidence type="ECO:0000313" key="4">
    <source>
        <dbReference type="Proteomes" id="UP000252586"/>
    </source>
</evidence>
<keyword evidence="2" id="KW-0812">Transmembrane</keyword>
<proteinExistence type="predicted"/>
<gene>
    <name evidence="3" type="ORF">DFR74_104357</name>
</gene>
<feature type="compositionally biased region" description="Basic and acidic residues" evidence="1">
    <location>
        <begin position="88"/>
        <end position="99"/>
    </location>
</feature>
<evidence type="ECO:0000256" key="1">
    <source>
        <dbReference type="SAM" id="MobiDB-lite"/>
    </source>
</evidence>
<protein>
    <recommendedName>
        <fullName evidence="5">Anti-sigma-M factor RsmA</fullName>
    </recommendedName>
</protein>
<dbReference type="OrthoDB" id="4566632at2"/>
<feature type="transmembrane region" description="Helical" evidence="2">
    <location>
        <begin position="130"/>
        <end position="152"/>
    </location>
</feature>
<keyword evidence="2" id="KW-1133">Transmembrane helix</keyword>
<dbReference type="STRING" id="1210090.GCA_001613185_00580"/>
<reference evidence="3 4" key="1">
    <citation type="submission" date="2018-06" db="EMBL/GenBank/DDBJ databases">
        <title>Genomic Encyclopedia of Type Strains, Phase IV (KMG-IV): sequencing the most valuable type-strain genomes for metagenomic binning, comparative biology and taxonomic classification.</title>
        <authorList>
            <person name="Goeker M."/>
        </authorList>
    </citation>
    <scope>NUCLEOTIDE SEQUENCE [LARGE SCALE GENOMIC DNA]</scope>
    <source>
        <strain evidence="3 4">DSM 44599</strain>
    </source>
</reference>
<sequence length="258" mass="26641">MATRSVPQPPFSTELLADLHADNIDPELGAQLWPLVRADADASRYLDSLDEVRGHVRELGAVDPVLHPMPDDVSVRLFSFLEDLESGEEPRATVHRLPEPSETSSAPTGPSEHLAPPVSLDERRGRRLRWLAAAAAVAAVVAGVGIGASVLGGDEEGTPVASPTENQIGDDLTATAALAALGRNDVTGPLADYAARDACVAAAGLTRPVLGSMNMTYSGQAAVLILLGGADRGQITALVVGPGCAPGDPQVKNITDIG</sequence>
<name>A0A366DNI2_9NOCA</name>
<evidence type="ECO:0000313" key="3">
    <source>
        <dbReference type="EMBL" id="RBO91653.1"/>
    </source>
</evidence>
<feature type="region of interest" description="Disordered" evidence="1">
    <location>
        <begin position="88"/>
        <end position="119"/>
    </location>
</feature>
<organism evidence="3 4">
    <name type="scientific">Nocardia puris</name>
    <dbReference type="NCBI Taxonomy" id="208602"/>
    <lineage>
        <taxon>Bacteria</taxon>
        <taxon>Bacillati</taxon>
        <taxon>Actinomycetota</taxon>
        <taxon>Actinomycetes</taxon>
        <taxon>Mycobacteriales</taxon>
        <taxon>Nocardiaceae</taxon>
        <taxon>Nocardia</taxon>
    </lineage>
</organism>
<accession>A0A366DNI2</accession>
<evidence type="ECO:0008006" key="5">
    <source>
        <dbReference type="Google" id="ProtNLM"/>
    </source>
</evidence>
<dbReference type="RefSeq" id="WP_067502796.1">
    <property type="nucleotide sequence ID" value="NZ_QNRE01000004.1"/>
</dbReference>
<comment type="caution">
    <text evidence="3">The sequence shown here is derived from an EMBL/GenBank/DDBJ whole genome shotgun (WGS) entry which is preliminary data.</text>
</comment>
<keyword evidence="2" id="KW-0472">Membrane</keyword>
<evidence type="ECO:0000256" key="2">
    <source>
        <dbReference type="SAM" id="Phobius"/>
    </source>
</evidence>
<keyword evidence="4" id="KW-1185">Reference proteome</keyword>
<dbReference type="Proteomes" id="UP000252586">
    <property type="component" value="Unassembled WGS sequence"/>
</dbReference>
<dbReference type="EMBL" id="QNRE01000004">
    <property type="protein sequence ID" value="RBO91653.1"/>
    <property type="molecule type" value="Genomic_DNA"/>
</dbReference>
<dbReference type="AlphaFoldDB" id="A0A366DNI2"/>